<dbReference type="EMBL" id="JAZIBG010000017">
    <property type="protein sequence ID" value="MEF7613290.1"/>
    <property type="molecule type" value="Genomic_DNA"/>
</dbReference>
<dbReference type="SMART" id="SM00897">
    <property type="entry name" value="FIST"/>
    <property type="match status" value="1"/>
</dbReference>
<evidence type="ECO:0000313" key="3">
    <source>
        <dbReference type="EMBL" id="MEF7613290.1"/>
    </source>
</evidence>
<organism evidence="3 4">
    <name type="scientific">Aquincola agrisoli</name>
    <dbReference type="NCBI Taxonomy" id="3119538"/>
    <lineage>
        <taxon>Bacteria</taxon>
        <taxon>Pseudomonadati</taxon>
        <taxon>Pseudomonadota</taxon>
        <taxon>Betaproteobacteria</taxon>
        <taxon>Burkholderiales</taxon>
        <taxon>Sphaerotilaceae</taxon>
        <taxon>Aquincola</taxon>
    </lineage>
</organism>
<comment type="caution">
    <text evidence="3">The sequence shown here is derived from an EMBL/GenBank/DDBJ whole genome shotgun (WGS) entry which is preliminary data.</text>
</comment>
<dbReference type="Pfam" id="PF10442">
    <property type="entry name" value="FIST_C"/>
    <property type="match status" value="1"/>
</dbReference>
<keyword evidence="4" id="KW-1185">Reference proteome</keyword>
<sequence length="384" mass="40357">MHVCTSEYRPATGWVPALPAGLDGHHTLVLVFGAGGFIDDPAPFFDLADAFPSSVHLGCSSGGEISGDWLLDDTLTVAVVRFEHARLHAATTTVAELADSEDAGARLAAQMPRKGLRMVFAVSDGLCVDGTALLRGLTRCLPEHVPVTGGMAGDRGRLATTWVYGHDRHLPAPARACLVGLYGERLCFGQGHATGWADLGPERRITRARGNVLFELDGQPALELYKRYLGELAMELPGSALRFPLSVRRAEGPGPEAPLVRSVLAVDEARRALVLSGSAPVGGMARLMRTRVDDLVASAAQASAAAAARLPAGAESLVISVSCLGRRIVMGERTGDELDAVLDHGARACGRVGFYSFGEFSPALPGGCTELHHQTLALTALAEA</sequence>
<dbReference type="InterPro" id="IPR019494">
    <property type="entry name" value="FIST_C"/>
</dbReference>
<feature type="domain" description="FIST" evidence="1">
    <location>
        <begin position="25"/>
        <end position="220"/>
    </location>
</feature>
<dbReference type="Pfam" id="PF08495">
    <property type="entry name" value="FIST"/>
    <property type="match status" value="1"/>
</dbReference>
<dbReference type="PANTHER" id="PTHR40252">
    <property type="entry name" value="BLR0328 PROTEIN"/>
    <property type="match status" value="1"/>
</dbReference>
<dbReference type="RefSeq" id="WP_332288234.1">
    <property type="nucleotide sequence ID" value="NZ_JAZIBG010000017.1"/>
</dbReference>
<dbReference type="SMART" id="SM01204">
    <property type="entry name" value="FIST_C"/>
    <property type="match status" value="1"/>
</dbReference>
<proteinExistence type="predicted"/>
<dbReference type="Proteomes" id="UP001336250">
    <property type="component" value="Unassembled WGS sequence"/>
</dbReference>
<gene>
    <name evidence="3" type="ORF">V4F39_05150</name>
</gene>
<name>A0AAW9Q7U7_9BURK</name>
<protein>
    <submittedName>
        <fullName evidence="3">FIST N-terminal domain-containing protein</fullName>
    </submittedName>
</protein>
<accession>A0AAW9Q7U7</accession>
<evidence type="ECO:0000259" key="2">
    <source>
        <dbReference type="SMART" id="SM01204"/>
    </source>
</evidence>
<dbReference type="InterPro" id="IPR013702">
    <property type="entry name" value="FIST_domain_N"/>
</dbReference>
<dbReference type="AlphaFoldDB" id="A0AAW9Q7U7"/>
<reference evidence="3 4" key="1">
    <citation type="submission" date="2024-02" db="EMBL/GenBank/DDBJ databases">
        <title>Genome sequence of Aquincola sp. MAHUQ-54.</title>
        <authorList>
            <person name="Huq M.A."/>
        </authorList>
    </citation>
    <scope>NUCLEOTIDE SEQUENCE [LARGE SCALE GENOMIC DNA]</scope>
    <source>
        <strain evidence="3 4">MAHUQ-54</strain>
    </source>
</reference>
<evidence type="ECO:0000313" key="4">
    <source>
        <dbReference type="Proteomes" id="UP001336250"/>
    </source>
</evidence>
<evidence type="ECO:0000259" key="1">
    <source>
        <dbReference type="SMART" id="SM00897"/>
    </source>
</evidence>
<feature type="domain" description="FIST C-domain" evidence="2">
    <location>
        <begin position="221"/>
        <end position="363"/>
    </location>
</feature>
<dbReference type="PANTHER" id="PTHR40252:SF2">
    <property type="entry name" value="BLR0328 PROTEIN"/>
    <property type="match status" value="1"/>
</dbReference>